<proteinExistence type="predicted"/>
<dbReference type="Proteomes" id="UP000515124">
    <property type="component" value="Unplaced"/>
</dbReference>
<feature type="region of interest" description="Disordered" evidence="1">
    <location>
        <begin position="560"/>
        <end position="597"/>
    </location>
</feature>
<gene>
    <name evidence="5" type="primary">LOC110758062</name>
</gene>
<feature type="compositionally biased region" description="Acidic residues" evidence="1">
    <location>
        <begin position="561"/>
        <end position="597"/>
    </location>
</feature>
<dbReference type="InterPro" id="IPR025452">
    <property type="entry name" value="DUF4218"/>
</dbReference>
<protein>
    <submittedName>
        <fullName evidence="5">Uncharacterized protein LOC110758062</fullName>
    </submittedName>
</protein>
<feature type="domain" description="DUF4216" evidence="2">
    <location>
        <begin position="431"/>
        <end position="507"/>
    </location>
</feature>
<dbReference type="KEGG" id="pavi:110758062"/>
<evidence type="ECO:0000256" key="1">
    <source>
        <dbReference type="SAM" id="MobiDB-lite"/>
    </source>
</evidence>
<evidence type="ECO:0000313" key="5">
    <source>
        <dbReference type="RefSeq" id="XP_021815543.1"/>
    </source>
</evidence>
<dbReference type="RefSeq" id="XP_021815543.1">
    <property type="nucleotide sequence ID" value="XM_021959851.1"/>
</dbReference>
<organism evidence="4 5">
    <name type="scientific">Prunus avium</name>
    <name type="common">Cherry</name>
    <name type="synonym">Cerasus avium</name>
    <dbReference type="NCBI Taxonomy" id="42229"/>
    <lineage>
        <taxon>Eukaryota</taxon>
        <taxon>Viridiplantae</taxon>
        <taxon>Streptophyta</taxon>
        <taxon>Embryophyta</taxon>
        <taxon>Tracheophyta</taxon>
        <taxon>Spermatophyta</taxon>
        <taxon>Magnoliopsida</taxon>
        <taxon>eudicotyledons</taxon>
        <taxon>Gunneridae</taxon>
        <taxon>Pentapetalae</taxon>
        <taxon>rosids</taxon>
        <taxon>fabids</taxon>
        <taxon>Rosales</taxon>
        <taxon>Rosaceae</taxon>
        <taxon>Amygdaloideae</taxon>
        <taxon>Amygdaleae</taxon>
        <taxon>Prunus</taxon>
    </lineage>
</organism>
<dbReference type="PANTHER" id="PTHR48258">
    <property type="entry name" value="DUF4218 DOMAIN-CONTAINING PROTEIN-RELATED"/>
    <property type="match status" value="1"/>
</dbReference>
<feature type="domain" description="DUF4218" evidence="3">
    <location>
        <begin position="215"/>
        <end position="327"/>
    </location>
</feature>
<dbReference type="Pfam" id="PF13960">
    <property type="entry name" value="DUF4218"/>
    <property type="match status" value="1"/>
</dbReference>
<evidence type="ECO:0000313" key="4">
    <source>
        <dbReference type="Proteomes" id="UP000515124"/>
    </source>
</evidence>
<evidence type="ECO:0000259" key="3">
    <source>
        <dbReference type="Pfam" id="PF13960"/>
    </source>
</evidence>
<evidence type="ECO:0000259" key="2">
    <source>
        <dbReference type="Pfam" id="PF13952"/>
    </source>
</evidence>
<name>A0A6P5SPB6_PRUAV</name>
<dbReference type="Pfam" id="PF02992">
    <property type="entry name" value="Transposase_21"/>
    <property type="match status" value="1"/>
</dbReference>
<dbReference type="InterPro" id="IPR025312">
    <property type="entry name" value="DUF4216"/>
</dbReference>
<dbReference type="GeneID" id="110758062"/>
<accession>A0A6P5SPB6</accession>
<sequence>MSKAHSTWPVVLSVYKLPPWMCMKQPNLLLSSIIPGPDGPCNNIDVYLKPLIDELKELWEVGIKTFDVFANQTFTMKAALLWTINDFPAYAILSGWSTKGKKACPHCMDDTVSMHLANSTLLNIPGKTKDGIKARKDLQILNIRRKQHPYINGKGKEVFDLALFDMRKREKTMFCKVLANVRVPDGCCPLQYDEYYQKLLPLIVLLELSAIFRRLCSKKESKASYMALKPRIAVTLCQMEKIFPPSFFVVMVHLIMHLADEATIAGPAPYRWMYPIERYLQTLKKYVRNKSYPEGSMEQGYLVDEGLAMCTMYLSNVETRRNRKGRNADGIGRGVIGELKVFDPSGHSKGSAEQIYLDKDVWDQCRRVVLFNCDEVSPFLEFRIKSVDDKKKNQNSGVFQCAETSSYSSARDRNPVIGNVDYYGVLKDIYELNYGGQTERDDNGRKITLFNFDLVDTASDRGMKFDGYGFPLVNFNRLRQTKDTFILASQATQVFYVVDPKDSHWHVPTQTQPRDFFDVLEDSDLAPTIDNPLSAIDNYAIPNLDDQLLDNEELHIRVDMDEMVDEDEPGNEDEEDVQSSDDLSTENEDELYDDMEY</sequence>
<reference evidence="5" key="1">
    <citation type="submission" date="2025-08" db="UniProtKB">
        <authorList>
            <consortium name="RefSeq"/>
        </authorList>
    </citation>
    <scope>IDENTIFICATION</scope>
</reference>
<dbReference type="AlphaFoldDB" id="A0A6P5SPB6"/>
<dbReference type="Pfam" id="PF13952">
    <property type="entry name" value="DUF4216"/>
    <property type="match status" value="1"/>
</dbReference>
<dbReference type="InterPro" id="IPR004242">
    <property type="entry name" value="Transposase_21"/>
</dbReference>
<keyword evidence="4" id="KW-1185">Reference proteome</keyword>
<dbReference type="PANTHER" id="PTHR48258:SF15">
    <property type="entry name" value="OS02G0543900 PROTEIN"/>
    <property type="match status" value="1"/>
</dbReference>